<feature type="domain" description="PilZ" evidence="1">
    <location>
        <begin position="129"/>
        <end position="212"/>
    </location>
</feature>
<protein>
    <recommendedName>
        <fullName evidence="5">Flagellar brake protein</fullName>
    </recommendedName>
</protein>
<dbReference type="RefSeq" id="WP_148134909.1">
    <property type="nucleotide sequence ID" value="NZ_CP017634.1"/>
</dbReference>
<dbReference type="InterPro" id="IPR009926">
    <property type="entry name" value="T3SS_YcgR_PilZN"/>
</dbReference>
<accession>A0A3G1KT70</accession>
<feature type="domain" description="Type III secretion system flagellar brake protein YcgR PilZN" evidence="2">
    <location>
        <begin position="11"/>
        <end position="89"/>
    </location>
</feature>
<sequence>MQLNECLGVKQKIEIKKNGDREFYVSAVQQLNNNSLYIDVPLLARRPLVLAPGTLVNVRFASGEGQFEFDAQVVGSHPGTIPFYEISLPKDIRVGQRRSLFRLGIILDAECWEEMPSPSPTSKEKTLPKKVKAKTVNISGSGVKISSFEPLKNGQQLTLLIKFEGAEPQKFLTKVMWTNREQRYDDTYIYYSGLKFVNISRKAQDNLISYLFKIQARRRLIEKAGE</sequence>
<proteinExistence type="predicted"/>
<dbReference type="GO" id="GO:0035438">
    <property type="term" value="F:cyclic-di-GMP binding"/>
    <property type="evidence" value="ECO:0007669"/>
    <property type="project" value="InterPro"/>
</dbReference>
<evidence type="ECO:0000259" key="2">
    <source>
        <dbReference type="Pfam" id="PF12945"/>
    </source>
</evidence>
<dbReference type="InterPro" id="IPR009875">
    <property type="entry name" value="PilZ_domain"/>
</dbReference>
<evidence type="ECO:0000313" key="4">
    <source>
        <dbReference type="Proteomes" id="UP000323521"/>
    </source>
</evidence>
<reference evidence="3 4" key="1">
    <citation type="submission" date="2016-10" db="EMBL/GenBank/DDBJ databases">
        <title>Complete Genome Sequence of Peptococcaceae strain DCMF.</title>
        <authorList>
            <person name="Edwards R.J."/>
            <person name="Holland S.I."/>
            <person name="Deshpande N.P."/>
            <person name="Wong Y.K."/>
            <person name="Ertan H."/>
            <person name="Manefield M."/>
            <person name="Russell T.L."/>
            <person name="Lee M.J."/>
        </authorList>
    </citation>
    <scope>NUCLEOTIDE SEQUENCE [LARGE SCALE GENOMIC DNA]</scope>
    <source>
        <strain evidence="3 4">DCMF</strain>
    </source>
</reference>
<dbReference type="AlphaFoldDB" id="A0A3G1KT70"/>
<dbReference type="OrthoDB" id="3493at2"/>
<name>A0A3G1KT70_FORW1</name>
<gene>
    <name evidence="3" type="ORF">DCMF_13540</name>
</gene>
<dbReference type="EMBL" id="CP017634">
    <property type="protein sequence ID" value="ATW25649.1"/>
    <property type="molecule type" value="Genomic_DNA"/>
</dbReference>
<dbReference type="Pfam" id="PF07238">
    <property type="entry name" value="PilZ"/>
    <property type="match status" value="1"/>
</dbReference>
<dbReference type="Pfam" id="PF12945">
    <property type="entry name" value="PilZNR"/>
    <property type="match status" value="1"/>
</dbReference>
<dbReference type="Gene3D" id="2.40.10.220">
    <property type="entry name" value="predicted glycosyltransferase like domains"/>
    <property type="match status" value="1"/>
</dbReference>
<keyword evidence="4" id="KW-1185">Reference proteome</keyword>
<dbReference type="KEGG" id="fwa:DCMF_13540"/>
<evidence type="ECO:0008006" key="5">
    <source>
        <dbReference type="Google" id="ProtNLM"/>
    </source>
</evidence>
<evidence type="ECO:0000313" key="3">
    <source>
        <dbReference type="EMBL" id="ATW25649.1"/>
    </source>
</evidence>
<evidence type="ECO:0000259" key="1">
    <source>
        <dbReference type="Pfam" id="PF07238"/>
    </source>
</evidence>
<dbReference type="Proteomes" id="UP000323521">
    <property type="component" value="Chromosome"/>
</dbReference>
<organism evidence="3 4">
    <name type="scientific">Formimonas warabiya</name>
    <dbReference type="NCBI Taxonomy" id="1761012"/>
    <lineage>
        <taxon>Bacteria</taxon>
        <taxon>Bacillati</taxon>
        <taxon>Bacillota</taxon>
        <taxon>Clostridia</taxon>
        <taxon>Eubacteriales</taxon>
        <taxon>Peptococcaceae</taxon>
        <taxon>Candidatus Formimonas</taxon>
    </lineage>
</organism>